<dbReference type="Proteomes" id="UP000554482">
    <property type="component" value="Unassembled WGS sequence"/>
</dbReference>
<reference evidence="1 2" key="1">
    <citation type="submission" date="2020-06" db="EMBL/GenBank/DDBJ databases">
        <title>Transcriptomic and genomic resources for Thalictrum thalictroides and T. hernandezii: Facilitating candidate gene discovery in an emerging model plant lineage.</title>
        <authorList>
            <person name="Arias T."/>
            <person name="Riano-Pachon D.M."/>
            <person name="Di Stilio V.S."/>
        </authorList>
    </citation>
    <scope>NUCLEOTIDE SEQUENCE [LARGE SCALE GENOMIC DNA]</scope>
    <source>
        <strain evidence="2">cv. WT478/WT964</strain>
        <tissue evidence="1">Leaves</tissue>
    </source>
</reference>
<sequence length="113" mass="12797">MEGKTSLLKMLILMIITIRTQLNAVLQAQVILELVTIILFSKPLAEVVRTAPNFSADQTNQMLDTTLRVYNQSTTDAVYFVNSVVYVSGRVYTVCQYLPTVMRLLLFVTLYTN</sequence>
<protein>
    <submittedName>
        <fullName evidence="1">Uncharacterized protein</fullName>
    </submittedName>
</protein>
<accession>A0A7J6WWR7</accession>
<keyword evidence="2" id="KW-1185">Reference proteome</keyword>
<evidence type="ECO:0000313" key="1">
    <source>
        <dbReference type="EMBL" id="KAF5201000.1"/>
    </source>
</evidence>
<comment type="caution">
    <text evidence="1">The sequence shown here is derived from an EMBL/GenBank/DDBJ whole genome shotgun (WGS) entry which is preliminary data.</text>
</comment>
<organism evidence="1 2">
    <name type="scientific">Thalictrum thalictroides</name>
    <name type="common">Rue-anemone</name>
    <name type="synonym">Anemone thalictroides</name>
    <dbReference type="NCBI Taxonomy" id="46969"/>
    <lineage>
        <taxon>Eukaryota</taxon>
        <taxon>Viridiplantae</taxon>
        <taxon>Streptophyta</taxon>
        <taxon>Embryophyta</taxon>
        <taxon>Tracheophyta</taxon>
        <taxon>Spermatophyta</taxon>
        <taxon>Magnoliopsida</taxon>
        <taxon>Ranunculales</taxon>
        <taxon>Ranunculaceae</taxon>
        <taxon>Thalictroideae</taxon>
        <taxon>Thalictrum</taxon>
    </lineage>
</organism>
<evidence type="ECO:0000313" key="2">
    <source>
        <dbReference type="Proteomes" id="UP000554482"/>
    </source>
</evidence>
<dbReference type="EMBL" id="JABWDY010010002">
    <property type="protein sequence ID" value="KAF5201000.1"/>
    <property type="molecule type" value="Genomic_DNA"/>
</dbReference>
<dbReference type="AlphaFoldDB" id="A0A7J6WWR7"/>
<name>A0A7J6WWR7_THATH</name>
<proteinExistence type="predicted"/>
<gene>
    <name evidence="1" type="ORF">FRX31_009412</name>
</gene>